<sequence length="363" mass="40279">MRLLLGIAGAVIVLGGFSSVLHSLVIPRPTPTGLGRIVQRLVHRPFRLLADRLPSAEAKDRVLAPMAPLAIVVTLITWLGCFLIGYALLEAAVSRLGVRDALTESGSSLFTLGFASGDRATLNAIDFCAAVTGPIVIGLQIGYLPALYGAYQRRETEVTLLQARAGSPAWGPEILARYAQVELLDNLTELFRTWERWSADVSESHTTYPVLIHFRSPKVTRNWLIALLAVMDAAALRLSFNPSQPQAEVRMALRAGFVCLREIATIERIAYDQDPHPDDPLQLSYEDFLRGVERMAAQGHPMERTPEEAWPHFRGWRVNYEALAYRLARDIDAVPAPWSGTRRTEVTIRTPLTPIDRRPVTSE</sequence>
<gene>
    <name evidence="2" type="ORF">JK360_11215</name>
</gene>
<proteinExistence type="predicted"/>
<dbReference type="RefSeq" id="WP_201802793.1">
    <property type="nucleotide sequence ID" value="NZ_JAERRI010000005.1"/>
</dbReference>
<dbReference type="EMBL" id="JAERRI010000005">
    <property type="protein sequence ID" value="MBL1089962.1"/>
    <property type="molecule type" value="Genomic_DNA"/>
</dbReference>
<accession>A0ABS1MQD6</accession>
<evidence type="ECO:0008006" key="4">
    <source>
        <dbReference type="Google" id="ProtNLM"/>
    </source>
</evidence>
<keyword evidence="1" id="KW-1133">Transmembrane helix</keyword>
<evidence type="ECO:0000313" key="3">
    <source>
        <dbReference type="Proteomes" id="UP000629371"/>
    </source>
</evidence>
<feature type="transmembrane region" description="Helical" evidence="1">
    <location>
        <begin position="69"/>
        <end position="89"/>
    </location>
</feature>
<keyword evidence="1" id="KW-0812">Transmembrane</keyword>
<organism evidence="2 3">
    <name type="scientific">Streptomyces siderophoricus</name>
    <dbReference type="NCBI Taxonomy" id="2802281"/>
    <lineage>
        <taxon>Bacteria</taxon>
        <taxon>Bacillati</taxon>
        <taxon>Actinomycetota</taxon>
        <taxon>Actinomycetes</taxon>
        <taxon>Kitasatosporales</taxon>
        <taxon>Streptomycetaceae</taxon>
        <taxon>Streptomyces</taxon>
    </lineage>
</organism>
<keyword evidence="3" id="KW-1185">Reference proteome</keyword>
<keyword evidence="1" id="KW-0472">Membrane</keyword>
<evidence type="ECO:0000313" key="2">
    <source>
        <dbReference type="EMBL" id="MBL1089962.1"/>
    </source>
</evidence>
<protein>
    <recommendedName>
        <fullName evidence="4">Two pore domain potassium channel family protein</fullName>
    </recommendedName>
</protein>
<name>A0ABS1MQD6_9ACTN</name>
<dbReference type="Proteomes" id="UP000629371">
    <property type="component" value="Unassembled WGS sequence"/>
</dbReference>
<comment type="caution">
    <text evidence="2">The sequence shown here is derived from an EMBL/GenBank/DDBJ whole genome shotgun (WGS) entry which is preliminary data.</text>
</comment>
<reference evidence="2 3" key="1">
    <citation type="submission" date="2021-01" db="EMBL/GenBank/DDBJ databases">
        <title>WGS of actinomycetes isolated from Thailand.</title>
        <authorList>
            <person name="Thawai C."/>
        </authorList>
    </citation>
    <scope>NUCLEOTIDE SEQUENCE [LARGE SCALE GENOMIC DNA]</scope>
    <source>
        <strain evidence="2 3">CH9-7</strain>
    </source>
</reference>
<evidence type="ECO:0000256" key="1">
    <source>
        <dbReference type="SAM" id="Phobius"/>
    </source>
</evidence>